<feature type="region of interest" description="Disordered" evidence="1">
    <location>
        <begin position="533"/>
        <end position="619"/>
    </location>
</feature>
<organism evidence="3">
    <name type="scientific">Planktothricoides raciborskii GIHE-MW2</name>
    <dbReference type="NCBI Taxonomy" id="2792601"/>
    <lineage>
        <taxon>Bacteria</taxon>
        <taxon>Bacillati</taxon>
        <taxon>Cyanobacteriota</taxon>
        <taxon>Cyanophyceae</taxon>
        <taxon>Oscillatoriophycideae</taxon>
        <taxon>Oscillatoriales</taxon>
        <taxon>Oscillatoriaceae</taxon>
        <taxon>Planktothricoides</taxon>
    </lineage>
</organism>
<dbReference type="CDD" id="cd18785">
    <property type="entry name" value="SF2_C"/>
    <property type="match status" value="1"/>
</dbReference>
<keyword evidence="3" id="KW-0547">Nucleotide-binding</keyword>
<dbReference type="Pfam" id="PF00271">
    <property type="entry name" value="Helicase_C"/>
    <property type="match status" value="1"/>
</dbReference>
<feature type="region of interest" description="Disordered" evidence="1">
    <location>
        <begin position="215"/>
        <end position="237"/>
    </location>
</feature>
<evidence type="ECO:0000313" key="3">
    <source>
        <dbReference type="EMBL" id="XCM36741.1"/>
    </source>
</evidence>
<reference evidence="3" key="1">
    <citation type="submission" date="2024-07" db="EMBL/GenBank/DDBJ databases">
        <authorList>
            <person name="Kim Y.J."/>
            <person name="Jeong J.Y."/>
        </authorList>
    </citation>
    <scope>NUCLEOTIDE SEQUENCE</scope>
    <source>
        <strain evidence="3">GIHE-MW2</strain>
    </source>
</reference>
<dbReference type="InterPro" id="IPR001650">
    <property type="entry name" value="Helicase_C-like"/>
</dbReference>
<dbReference type="Gene3D" id="3.40.50.300">
    <property type="entry name" value="P-loop containing nucleotide triphosphate hydrolases"/>
    <property type="match status" value="1"/>
</dbReference>
<proteinExistence type="predicted"/>
<protein>
    <submittedName>
        <fullName evidence="3">Helicase-related protein</fullName>
    </submittedName>
</protein>
<feature type="domain" description="Helicase C-terminal" evidence="2">
    <location>
        <begin position="1052"/>
        <end position="1211"/>
    </location>
</feature>
<name>A0AAU8JC19_9CYAN</name>
<evidence type="ECO:0000256" key="1">
    <source>
        <dbReference type="SAM" id="MobiDB-lite"/>
    </source>
</evidence>
<keyword evidence="3" id="KW-0067">ATP-binding</keyword>
<sequence>MSSITSAQVRDILVNALEFDLIGPTPDDIEHAREIINSPPTKWYLTGFLCPKGAPLKDRIDDDRGQDDLNSSLNKSDRGEDSYSPEKKAARTAPFPSSVGLTFLLKNTIEELEVTVTWGDYEAIELKPENMDSRLRGNDNICEAIELTPENMDSRLRGNDNIYEAIELTPENMDSRLRGNDNICEAIELEPENMDSRLRGNDNIYEAIELTPENMDSRLRGNDNSLSEKPGFSDPEYWQRTPHKYELTLKLRTTEKTIYMPIPDSNGLELAINNRPLHIQGNIQANHRRLFADTNILSVFLVNKRKIAEGKQRDTSYIFQAQLQLECREGFLPRPDLREGGDDDWDERVAAVQYRHNYEFAVGHNASAFAQIDPENSAYCPLIKTTWVPAAEVAQVAPAKLDQVELNMEKIGQFSQSESLQESLRPLTIAYRQWIAEQEKIPVDSEKQIETSKKLLSRAQIACDRINQGIDLLTDSQVFYAFKLANQAVAQARRQQLAQESKQPADAFSAPNWRPFQLAFILLNIGGIVNSNKMDSRLRGNDNQTLSLAGEEGGDKIGDKSDRDKMDSRRRGNDNQTLSLAGEEGGDKIGDKSDRDKMDSRLRGNDNQTLSLAGEEGGDKIGDKSDRDIVDLLFFPTGGGKTEAYLGLAAFTLVYRRLTNQDIYGAGVSVIMRYTLRLLTLDQLERATRLICALELIRKNHPDNLKKLGQWPFEIGLWVGQSATPNRMGKKGDKNPDSARQITLNFKKDSKRSRSPIPLEKCPWCGEKFTPDSFWLHPDESHPTQLLVKCQNFDCEFSEENNHLPIIAIDESIYRRLPCFLISTVDKFAGLPWFGQTAALFGKVSHYQTGEGFYSTADNIKGRGIKGTQLKQPLPPPDLIIQDELHLISGPLGTMVGLYETAIDELCSRRISTPAGDAPLAPLEKGGDRIIRPKIVASTATVRRADRQIQALFNRTEIQVFPPPGPNLDDSFFAQTIPTKKSPGRLYIGVAAQGRSLKVVLLRTYLALLSAAQKQWELAGGQKNSHNPVDPYMTLLGYFNSLRELGGSRRIVEDEVVSRLQNYQSRQRYGEKDGLFANRKIQDDQQELTSRVTTDKIANTKRRLSISFAEKDPKKERVDIALATNMISVGLDIVRLGLMVILGQPKTAAEYIQSSSRVGRDPSRPGLVVTLLNIHRPRDRSHYERFMHWHNNFYRSVEVTSVTPFSVRALDRGLAAVTVALTRLNLAEMTPPMGAGKIAQLRSTIEQAIAPICDRAASHTPMSPAESAKIRQEIEKRVMNLLDTWTELWESNDKILQYNQTEAENIGPLLCDPNDPKTANLSEAAKKFKTPRSLRDVEPTVNLWISRD</sequence>
<keyword evidence="3" id="KW-0378">Hydrolase</keyword>
<gene>
    <name evidence="3" type="ORF">ABWT76_005517</name>
</gene>
<dbReference type="SUPFAM" id="SSF52540">
    <property type="entry name" value="P-loop containing nucleoside triphosphate hydrolases"/>
    <property type="match status" value="1"/>
</dbReference>
<feature type="compositionally biased region" description="Basic and acidic residues" evidence="1">
    <location>
        <begin position="585"/>
        <end position="604"/>
    </location>
</feature>
<feature type="region of interest" description="Disordered" evidence="1">
    <location>
        <begin position="56"/>
        <end position="91"/>
    </location>
</feature>
<dbReference type="RefSeq" id="WP_354635276.1">
    <property type="nucleotide sequence ID" value="NZ_CP159837.1"/>
</dbReference>
<feature type="compositionally biased region" description="Basic and acidic residues" evidence="1">
    <location>
        <begin position="75"/>
        <end position="89"/>
    </location>
</feature>
<dbReference type="PROSITE" id="PS51194">
    <property type="entry name" value="HELICASE_CTER"/>
    <property type="match status" value="1"/>
</dbReference>
<feature type="compositionally biased region" description="Basic and acidic residues" evidence="1">
    <location>
        <begin position="56"/>
        <end position="67"/>
    </location>
</feature>
<accession>A0AAU8JC19</accession>
<dbReference type="EMBL" id="CP159837">
    <property type="protein sequence ID" value="XCM36741.1"/>
    <property type="molecule type" value="Genomic_DNA"/>
</dbReference>
<dbReference type="GO" id="GO:0004386">
    <property type="term" value="F:helicase activity"/>
    <property type="evidence" value="ECO:0007669"/>
    <property type="project" value="UniProtKB-KW"/>
</dbReference>
<feature type="compositionally biased region" description="Basic and acidic residues" evidence="1">
    <location>
        <begin position="553"/>
        <end position="573"/>
    </location>
</feature>
<evidence type="ECO:0000259" key="2">
    <source>
        <dbReference type="PROSITE" id="PS51194"/>
    </source>
</evidence>
<keyword evidence="3" id="KW-0347">Helicase</keyword>
<dbReference type="InterPro" id="IPR027417">
    <property type="entry name" value="P-loop_NTPase"/>
</dbReference>